<evidence type="ECO:0000313" key="1">
    <source>
        <dbReference type="EMBL" id="OWQ73435.1"/>
    </source>
</evidence>
<dbReference type="EMBL" id="NIVX01000079">
    <property type="protein sequence ID" value="OWQ73435.1"/>
    <property type="molecule type" value="Genomic_DNA"/>
</dbReference>
<dbReference type="AlphaFoldDB" id="A0A246I4V0"/>
<comment type="caution">
    <text evidence="1">The sequence shown here is derived from an EMBL/GenBank/DDBJ whole genome shotgun (WGS) entry which is preliminary data.</text>
</comment>
<reference evidence="1 2" key="1">
    <citation type="submission" date="2017-06" db="EMBL/GenBank/DDBJ databases">
        <authorList>
            <person name="Kim H.J."/>
            <person name="Triplett B.A."/>
        </authorList>
    </citation>
    <scope>NUCLEOTIDE SEQUENCE [LARGE SCALE GENOMIC DNA]</scope>
    <source>
        <strain evidence="1 2">594</strain>
    </source>
</reference>
<protein>
    <submittedName>
        <fullName evidence="1">Uncharacterized protein</fullName>
    </submittedName>
</protein>
<evidence type="ECO:0000313" key="2">
    <source>
        <dbReference type="Proteomes" id="UP000197090"/>
    </source>
</evidence>
<name>A0A246I4V0_STEMA</name>
<dbReference type="RefSeq" id="WP_005412901.1">
    <property type="nucleotide sequence ID" value="NZ_CP033829.1"/>
</dbReference>
<dbReference type="Proteomes" id="UP000197090">
    <property type="component" value="Unassembled WGS sequence"/>
</dbReference>
<accession>A0A246I4V0</accession>
<gene>
    <name evidence="1" type="ORF">CEE63_12375</name>
</gene>
<sequence>MSMEAQPSQDGRTRISLGPVEKWIVGAFASFMIAGGYWLISSMQAVLTQQQVTNQQMATVQQQLQTFNTQLADVPALKLELAKQAVQVEQNKQDIKELKQLRGLK</sequence>
<proteinExistence type="predicted"/>
<organism evidence="1 2">
    <name type="scientific">Stenotrophomonas maltophilia</name>
    <name type="common">Pseudomonas maltophilia</name>
    <name type="synonym">Xanthomonas maltophilia</name>
    <dbReference type="NCBI Taxonomy" id="40324"/>
    <lineage>
        <taxon>Bacteria</taxon>
        <taxon>Pseudomonadati</taxon>
        <taxon>Pseudomonadota</taxon>
        <taxon>Gammaproteobacteria</taxon>
        <taxon>Lysobacterales</taxon>
        <taxon>Lysobacteraceae</taxon>
        <taxon>Stenotrophomonas</taxon>
        <taxon>Stenotrophomonas maltophilia group</taxon>
    </lineage>
</organism>